<protein>
    <submittedName>
        <fullName evidence="4">Dual specificity protein phosphatase</fullName>
    </submittedName>
</protein>
<dbReference type="SUPFAM" id="SSF52799">
    <property type="entry name" value="(Phosphotyrosine protein) phosphatases II"/>
    <property type="match status" value="1"/>
</dbReference>
<keyword evidence="2" id="KW-0812">Transmembrane</keyword>
<feature type="transmembrane region" description="Helical" evidence="2">
    <location>
        <begin position="21"/>
        <end position="41"/>
    </location>
</feature>
<dbReference type="eggNOG" id="COG0671">
    <property type="taxonomic scope" value="Bacteria"/>
</dbReference>
<feature type="transmembrane region" description="Helical" evidence="2">
    <location>
        <begin position="139"/>
        <end position="158"/>
    </location>
</feature>
<evidence type="ECO:0000256" key="2">
    <source>
        <dbReference type="SAM" id="Phobius"/>
    </source>
</evidence>
<feature type="domain" description="Tyrosine specific protein phosphatases" evidence="3">
    <location>
        <begin position="367"/>
        <end position="435"/>
    </location>
</feature>
<dbReference type="SMART" id="SM00195">
    <property type="entry name" value="DSPc"/>
    <property type="match status" value="1"/>
</dbReference>
<evidence type="ECO:0000259" key="3">
    <source>
        <dbReference type="PROSITE" id="PS50056"/>
    </source>
</evidence>
<dbReference type="InterPro" id="IPR000387">
    <property type="entry name" value="Tyr_Pase_dom"/>
</dbReference>
<dbReference type="EMBL" id="CP001715">
    <property type="protein sequence ID" value="ACV36139.1"/>
    <property type="molecule type" value="Genomic_DNA"/>
</dbReference>
<reference evidence="4" key="1">
    <citation type="submission" date="2009-08" db="EMBL/GenBank/DDBJ databases">
        <authorList>
            <consortium name="US DOE Joint Genome Institute"/>
            <person name="Lucas S."/>
            <person name="Copeland A."/>
            <person name="Lapidus A."/>
            <person name="Glavina del Rio T."/>
            <person name="Dalin E."/>
            <person name="Tice H."/>
            <person name="Bruce D."/>
            <person name="Barry K."/>
            <person name="Pitluck S."/>
            <person name="Lowry S."/>
            <person name="Larimer F."/>
            <person name="Land M."/>
            <person name="Hauser L."/>
            <person name="Kyrpides N."/>
            <person name="Ivanova N."/>
            <person name="McMahon K.D."/>
            <person name="Hugenholtz P."/>
        </authorList>
    </citation>
    <scope>NUCLEOTIDE SEQUENCE</scope>
    <source>
        <strain evidence="4">UW-1</strain>
    </source>
</reference>
<feature type="transmembrane region" description="Helical" evidence="2">
    <location>
        <begin position="188"/>
        <end position="206"/>
    </location>
</feature>
<keyword evidence="2" id="KW-0472">Membrane</keyword>
<proteinExistence type="predicted"/>
<feature type="transmembrane region" description="Helical" evidence="2">
    <location>
        <begin position="165"/>
        <end position="182"/>
    </location>
</feature>
<dbReference type="HOGENOM" id="CLU_031173_0_0_4"/>
<dbReference type="InterPro" id="IPR020422">
    <property type="entry name" value="TYR_PHOSPHATASE_DUAL_dom"/>
</dbReference>
<organism evidence="4">
    <name type="scientific">Accumulibacter regalis</name>
    <dbReference type="NCBI Taxonomy" id="522306"/>
    <lineage>
        <taxon>Bacteria</taxon>
        <taxon>Pseudomonadati</taxon>
        <taxon>Pseudomonadota</taxon>
        <taxon>Betaproteobacteria</taxon>
        <taxon>Candidatus Accumulibacter</taxon>
    </lineage>
</organism>
<dbReference type="PROSITE" id="PS50056">
    <property type="entry name" value="TYR_PHOSPHATASE_2"/>
    <property type="match status" value="1"/>
</dbReference>
<dbReference type="KEGG" id="app:CAP2UW1_2859"/>
<evidence type="ECO:0000313" key="4">
    <source>
        <dbReference type="EMBL" id="ACV36139.1"/>
    </source>
</evidence>
<feature type="transmembrane region" description="Helical" evidence="2">
    <location>
        <begin position="96"/>
        <end position="119"/>
    </location>
</feature>
<feature type="transmembrane region" description="Helical" evidence="2">
    <location>
        <begin position="61"/>
        <end position="84"/>
    </location>
</feature>
<evidence type="ECO:0000256" key="1">
    <source>
        <dbReference type="SAM" id="MobiDB-lite"/>
    </source>
</evidence>
<accession>C7RTK6</accession>
<gene>
    <name evidence="4" type="ordered locus">CAP2UW1_2859</name>
</gene>
<dbReference type="AlphaFoldDB" id="C7RTK6"/>
<dbReference type="CDD" id="cd14527">
    <property type="entry name" value="DSP_bac"/>
    <property type="match status" value="1"/>
</dbReference>
<dbReference type="STRING" id="522306.CAP2UW1_2859"/>
<dbReference type="OrthoDB" id="256494at2"/>
<name>C7RTK6_ACCRE</name>
<dbReference type="Gene3D" id="3.90.190.10">
    <property type="entry name" value="Protein tyrosine phosphatase superfamily"/>
    <property type="match status" value="1"/>
</dbReference>
<dbReference type="InterPro" id="IPR029021">
    <property type="entry name" value="Prot-tyrosine_phosphatase-like"/>
</dbReference>
<dbReference type="PANTHER" id="PTHR47216">
    <property type="match status" value="1"/>
</dbReference>
<dbReference type="CDD" id="cd03386">
    <property type="entry name" value="PAP2_Aur1_like"/>
    <property type="match status" value="1"/>
</dbReference>
<feature type="transmembrane region" description="Helical" evidence="2">
    <location>
        <begin position="227"/>
        <end position="245"/>
    </location>
</feature>
<sequence length="466" mass="50973">MRGADQAIASVSEARPWRRAIVWLLVLGPFFFASYGFATWVTAQRSDVGFIVFAWERQIPLLPWTIVPYWLVDLLYGLSLLLCATRRQLDTHAARLLVTQLLAVSAFLVFPLRCTFQRGDVQGSFGWMFDVLMSFDQPYNQAPSLHIALLVVLLEPYLRAVPRAWHTLVYAAALLIGVSVLTTWQHHFVDIPTGFWLGCFAVWLFPTDRPPPLWRAILTSSRKRRRLAAGYAAGSLGIGLLATSAGGAWLWLLWAAGALALVALIYLVLDAEAFEKRADGSMPGAVRCLLGPYLLAAWLNSRWWTRRLPAASPVSAGILLGRLPGEAELRRHGVVAIVDLCAELPCPTPGVRHTVVPLLDLVPPGLAQLERASAAIDDARQIGQVLVCCALGFARSALAVAAWLLRTGAANSPAEAVAQVQRARPSVVLGRDEIDLLSRWQEHRLPASQFSAADGQPPSVGAGREH</sequence>
<keyword evidence="2" id="KW-1133">Transmembrane helix</keyword>
<feature type="region of interest" description="Disordered" evidence="1">
    <location>
        <begin position="447"/>
        <end position="466"/>
    </location>
</feature>
<feature type="transmembrane region" description="Helical" evidence="2">
    <location>
        <begin position="251"/>
        <end position="269"/>
    </location>
</feature>
<dbReference type="PANTHER" id="PTHR47216:SF4">
    <property type="entry name" value="OS01G0859400 PROTEIN"/>
    <property type="match status" value="1"/>
</dbReference>
<dbReference type="eggNOG" id="COG2453">
    <property type="taxonomic scope" value="Bacteria"/>
</dbReference>
<reference evidence="4" key="2">
    <citation type="submission" date="2009-09" db="EMBL/GenBank/DDBJ databases">
        <title>Complete sequence of chromosome of Candidatus Accumulibacter phosphatis clade IIA str. UW-1.</title>
        <authorList>
            <consortium name="US DOE Joint Genome Institute"/>
            <person name="Martin H.G."/>
            <person name="Ivanova N."/>
            <person name="Kunin V."/>
            <person name="Warnecke F."/>
            <person name="Barry K."/>
            <person name="He S."/>
            <person name="Salamov A."/>
            <person name="Szeto E."/>
            <person name="Dalin E."/>
            <person name="Pangilinan J.L."/>
            <person name="Lapidus A."/>
            <person name="Lowry S."/>
            <person name="Kyrpides N.C."/>
            <person name="McMahon K.D."/>
            <person name="Hugenholtz P."/>
        </authorList>
    </citation>
    <scope>NUCLEOTIDE SEQUENCE [LARGE SCALE GENOMIC DNA]</scope>
    <source>
        <strain evidence="4">UW-1</strain>
    </source>
</reference>